<proteinExistence type="predicted"/>
<reference evidence="4 5" key="1">
    <citation type="submission" date="2017-07" db="EMBL/GenBank/DDBJ databases">
        <title>Acidovorax KNDSW TSA 6 genome sequence and assembly.</title>
        <authorList>
            <person name="Mayilraj S."/>
        </authorList>
    </citation>
    <scope>NUCLEOTIDE SEQUENCE [LARGE SCALE GENOMIC DNA]</scope>
    <source>
        <strain evidence="4 5">KNDSW-TSA6</strain>
    </source>
</reference>
<name>A0A235ENK2_9BURK</name>
<dbReference type="Proteomes" id="UP000215441">
    <property type="component" value="Unassembled WGS sequence"/>
</dbReference>
<dbReference type="InterPro" id="IPR025392">
    <property type="entry name" value="DUF4124"/>
</dbReference>
<keyword evidence="5" id="KW-1185">Reference proteome</keyword>
<feature type="compositionally biased region" description="Polar residues" evidence="1">
    <location>
        <begin position="53"/>
        <end position="75"/>
    </location>
</feature>
<feature type="domain" description="DUF4124" evidence="3">
    <location>
        <begin position="13"/>
        <end position="63"/>
    </location>
</feature>
<dbReference type="AlphaFoldDB" id="A0A235ENK2"/>
<dbReference type="Pfam" id="PF13511">
    <property type="entry name" value="DUF4124"/>
    <property type="match status" value="1"/>
</dbReference>
<feature type="region of interest" description="Disordered" evidence="1">
    <location>
        <begin position="34"/>
        <end position="81"/>
    </location>
</feature>
<feature type="signal peptide" evidence="2">
    <location>
        <begin position="1"/>
        <end position="22"/>
    </location>
</feature>
<accession>A0A235ENK2</accession>
<dbReference type="OrthoDB" id="8794394at2"/>
<evidence type="ECO:0000256" key="2">
    <source>
        <dbReference type="SAM" id="SignalP"/>
    </source>
</evidence>
<sequence>MNKLCGVALAAMVCWALGTAQAQPVYKWVDADGKTHYGSQPPPAKQDAEPLKLQSNNGSTRSASQSAKPAQQYNPDGTKKIPKDVEEFGQGMKKALEKVDSKQVPLNCAAAVDNIHYQADQMLEVGQKNVRDGYMAQAEYDKAAPKIREARGKYSVSDCQASSGNKKLFYQCMSSSYNHVMGCDKQFKH</sequence>
<evidence type="ECO:0000313" key="5">
    <source>
        <dbReference type="Proteomes" id="UP000215441"/>
    </source>
</evidence>
<dbReference type="EMBL" id="NOIG01000006">
    <property type="protein sequence ID" value="OYD50343.1"/>
    <property type="molecule type" value="Genomic_DNA"/>
</dbReference>
<gene>
    <name evidence="4" type="ORF">CBY09_09800</name>
</gene>
<dbReference type="RefSeq" id="WP_094288965.1">
    <property type="nucleotide sequence ID" value="NZ_NOIG01000006.1"/>
</dbReference>
<feature type="chain" id="PRO_5012127413" evidence="2">
    <location>
        <begin position="23"/>
        <end position="189"/>
    </location>
</feature>
<comment type="caution">
    <text evidence="4">The sequence shown here is derived from an EMBL/GenBank/DDBJ whole genome shotgun (WGS) entry which is preliminary data.</text>
</comment>
<protein>
    <submittedName>
        <fullName evidence="4">DUF4124 domain-containing protein</fullName>
    </submittedName>
</protein>
<keyword evidence="2" id="KW-0732">Signal</keyword>
<evidence type="ECO:0000256" key="1">
    <source>
        <dbReference type="SAM" id="MobiDB-lite"/>
    </source>
</evidence>
<evidence type="ECO:0000313" key="4">
    <source>
        <dbReference type="EMBL" id="OYD50343.1"/>
    </source>
</evidence>
<evidence type="ECO:0000259" key="3">
    <source>
        <dbReference type="Pfam" id="PF13511"/>
    </source>
</evidence>
<organism evidence="4 5">
    <name type="scientific">Acidovorax kalamii</name>
    <dbReference type="NCBI Taxonomy" id="2004485"/>
    <lineage>
        <taxon>Bacteria</taxon>
        <taxon>Pseudomonadati</taxon>
        <taxon>Pseudomonadota</taxon>
        <taxon>Betaproteobacteria</taxon>
        <taxon>Burkholderiales</taxon>
        <taxon>Comamonadaceae</taxon>
        <taxon>Acidovorax</taxon>
    </lineage>
</organism>